<evidence type="ECO:0000313" key="2">
    <source>
        <dbReference type="EMBL" id="RIB05831.1"/>
    </source>
</evidence>
<dbReference type="InterPro" id="IPR002710">
    <property type="entry name" value="Dilute_dom"/>
</dbReference>
<protein>
    <submittedName>
        <fullName evidence="2">DIL domain-containing protein</fullName>
    </submittedName>
</protein>
<dbReference type="GO" id="GO:0051020">
    <property type="term" value="F:GTPase binding"/>
    <property type="evidence" value="ECO:0007669"/>
    <property type="project" value="TreeGrafter"/>
</dbReference>
<sequence length="373" mass="44042">MKFLDENEALDDEIINRLIKSLKIPLLSLQNPLSQKEIFFPSRIISLLAKQMWKYGFIKESERLFAIVMETIQEQVMNFEGDDAILPGAYWFSNVHELFSFVNASKNDILRGVDLESDFSKNFEWHDYERLLSSIKYNLKCLEYNTYHIWMKELKKLLYKMVIPAVIESQLLPGLRINEKDLAFNMDELLNFLNKVWEAMKSYYVEMPVILQVLIELFKIIGTTSFNDLLMRRNFCSWKRAIQIYYNITKLEDWCKNHDMPECILHLEGLSQATKLLQLKKSTLTDIEIIYDVCWLLTPSQIQKFIINYFPADYEDPINPEILKIVASRVNANDKKDILFLDTTPLEDSGPFEVPLPHEVNPFDNYIPEWYDL</sequence>
<dbReference type="Pfam" id="PF01843">
    <property type="entry name" value="DIL"/>
    <property type="match status" value="1"/>
</dbReference>
<dbReference type="OrthoDB" id="6108017at2759"/>
<keyword evidence="3" id="KW-1185">Reference proteome</keyword>
<dbReference type="CDD" id="cd15480">
    <property type="entry name" value="fMyo2p_CBD"/>
    <property type="match status" value="1"/>
</dbReference>
<dbReference type="EMBL" id="QKWP01001912">
    <property type="protein sequence ID" value="RIB05831.1"/>
    <property type="molecule type" value="Genomic_DNA"/>
</dbReference>
<dbReference type="InterPro" id="IPR046943">
    <property type="entry name" value="Fungal_Myo2/2A_CBD"/>
</dbReference>
<proteinExistence type="predicted"/>
<gene>
    <name evidence="2" type="ORF">C2G38_1986471</name>
</gene>
<dbReference type="PANTHER" id="PTHR16027:SF6">
    <property type="entry name" value="DILUTE DOMAIN-CONTAINING PROTEIN"/>
    <property type="match status" value="1"/>
</dbReference>
<accession>A0A397U7Y8</accession>
<dbReference type="AlphaFoldDB" id="A0A397U7Y8"/>
<dbReference type="Proteomes" id="UP000266673">
    <property type="component" value="Unassembled WGS sequence"/>
</dbReference>
<name>A0A397U7Y8_9GLOM</name>
<dbReference type="STRING" id="44941.A0A397U7Y8"/>
<feature type="domain" description="Dilute" evidence="1">
    <location>
        <begin position="66"/>
        <end position="332"/>
    </location>
</feature>
<dbReference type="PANTHER" id="PTHR16027">
    <property type="entry name" value="DILUTE DOMAIN-CONTAINING PROTEIN YPR089W"/>
    <property type="match status" value="1"/>
</dbReference>
<dbReference type="SMART" id="SM01132">
    <property type="entry name" value="DIL"/>
    <property type="match status" value="1"/>
</dbReference>
<evidence type="ECO:0000259" key="1">
    <source>
        <dbReference type="PROSITE" id="PS51126"/>
    </source>
</evidence>
<dbReference type="PROSITE" id="PS51126">
    <property type="entry name" value="DILUTE"/>
    <property type="match status" value="1"/>
</dbReference>
<dbReference type="InterPro" id="IPR052072">
    <property type="entry name" value="Vascular_dev_regulator"/>
</dbReference>
<comment type="caution">
    <text evidence="2">The sequence shown here is derived from an EMBL/GenBank/DDBJ whole genome shotgun (WGS) entry which is preliminary data.</text>
</comment>
<organism evidence="2 3">
    <name type="scientific">Gigaspora rosea</name>
    <dbReference type="NCBI Taxonomy" id="44941"/>
    <lineage>
        <taxon>Eukaryota</taxon>
        <taxon>Fungi</taxon>
        <taxon>Fungi incertae sedis</taxon>
        <taxon>Mucoromycota</taxon>
        <taxon>Glomeromycotina</taxon>
        <taxon>Glomeromycetes</taxon>
        <taxon>Diversisporales</taxon>
        <taxon>Gigasporaceae</taxon>
        <taxon>Gigaspora</taxon>
    </lineage>
</organism>
<evidence type="ECO:0000313" key="3">
    <source>
        <dbReference type="Proteomes" id="UP000266673"/>
    </source>
</evidence>
<reference evidence="2 3" key="1">
    <citation type="submission" date="2018-06" db="EMBL/GenBank/DDBJ databases">
        <title>Comparative genomics reveals the genomic features of Rhizophagus irregularis, R. cerebriforme, R. diaphanum and Gigaspora rosea, and their symbiotic lifestyle signature.</title>
        <authorList>
            <person name="Morin E."/>
            <person name="San Clemente H."/>
            <person name="Chen E.C.H."/>
            <person name="De La Providencia I."/>
            <person name="Hainaut M."/>
            <person name="Kuo A."/>
            <person name="Kohler A."/>
            <person name="Murat C."/>
            <person name="Tang N."/>
            <person name="Roy S."/>
            <person name="Loubradou J."/>
            <person name="Henrissat B."/>
            <person name="Grigoriev I.V."/>
            <person name="Corradi N."/>
            <person name="Roux C."/>
            <person name="Martin F.M."/>
        </authorList>
    </citation>
    <scope>NUCLEOTIDE SEQUENCE [LARGE SCALE GENOMIC DNA]</scope>
    <source>
        <strain evidence="2 3">DAOM 194757</strain>
    </source>
</reference>